<comment type="subcellular location">
    <subcellularLocation>
        <location evidence="1">Cell inner membrane</location>
    </subcellularLocation>
    <subcellularLocation>
        <location evidence="13">Cell membrane</location>
        <topology evidence="13">Single-pass type II membrane protein</topology>
    </subcellularLocation>
</comment>
<dbReference type="GO" id="GO:0017003">
    <property type="term" value="P:protein-heme linkage"/>
    <property type="evidence" value="ECO:0007669"/>
    <property type="project" value="UniProtKB-UniRule"/>
</dbReference>
<dbReference type="EMBL" id="CP014671">
    <property type="protein sequence ID" value="ANX05363.1"/>
    <property type="molecule type" value="Genomic_DNA"/>
</dbReference>
<feature type="topological domain" description="Cytoplasmic" evidence="13">
    <location>
        <begin position="1"/>
        <end position="7"/>
    </location>
</feature>
<dbReference type="PANTHER" id="PTHR34128">
    <property type="entry name" value="CYTOCHROME C-TYPE BIOGENESIS PROTEIN CCME HOMOLOG, MITOCHONDRIAL"/>
    <property type="match status" value="1"/>
</dbReference>
<keyword evidence="5 13" id="KW-0812">Transmembrane</keyword>
<keyword evidence="8 13" id="KW-0735">Signal-anchor</keyword>
<evidence type="ECO:0000256" key="2">
    <source>
        <dbReference type="ARBA" id="ARBA00022475"/>
    </source>
</evidence>
<dbReference type="InterPro" id="IPR012340">
    <property type="entry name" value="NA-bd_OB-fold"/>
</dbReference>
<dbReference type="Pfam" id="PF03100">
    <property type="entry name" value="CcmE"/>
    <property type="match status" value="1"/>
</dbReference>
<evidence type="ECO:0000313" key="15">
    <source>
        <dbReference type="EMBL" id="ANX05363.1"/>
    </source>
</evidence>
<evidence type="ECO:0000256" key="5">
    <source>
        <dbReference type="ARBA" id="ARBA00022692"/>
    </source>
</evidence>
<gene>
    <name evidence="13" type="primary">ccmE</name>
    <name evidence="13" type="synonym">cycJ</name>
    <name evidence="15" type="ORF">PG2T_15015</name>
</gene>
<dbReference type="Gene3D" id="2.40.50.140">
    <property type="entry name" value="Nucleic acid-binding proteins"/>
    <property type="match status" value="1"/>
</dbReference>
<dbReference type="NCBIfam" id="NF009727">
    <property type="entry name" value="PRK13254.1-1"/>
    <property type="match status" value="1"/>
</dbReference>
<evidence type="ECO:0000256" key="7">
    <source>
        <dbReference type="ARBA" id="ARBA00022748"/>
    </source>
</evidence>
<evidence type="ECO:0000256" key="3">
    <source>
        <dbReference type="ARBA" id="ARBA00022519"/>
    </source>
</evidence>
<name>A0A1B1YXJ9_9GAMM</name>
<evidence type="ECO:0000256" key="4">
    <source>
        <dbReference type="ARBA" id="ARBA00022617"/>
    </source>
</evidence>
<dbReference type="GO" id="GO:0020037">
    <property type="term" value="F:heme binding"/>
    <property type="evidence" value="ECO:0007669"/>
    <property type="project" value="InterPro"/>
</dbReference>
<dbReference type="SUPFAM" id="SSF82093">
    <property type="entry name" value="Heme chaperone CcmE"/>
    <property type="match status" value="1"/>
</dbReference>
<evidence type="ECO:0000256" key="10">
    <source>
        <dbReference type="ARBA" id="ARBA00023004"/>
    </source>
</evidence>
<dbReference type="PANTHER" id="PTHR34128:SF2">
    <property type="entry name" value="CYTOCHROME C-TYPE BIOGENESIS PROTEIN CCME HOMOLOG, MITOCHONDRIAL"/>
    <property type="match status" value="1"/>
</dbReference>
<keyword evidence="9 13" id="KW-1133">Transmembrane helix</keyword>
<dbReference type="FunFam" id="2.40.50.140:FF:000104">
    <property type="entry name" value="Cytochrome c-type biogenesis protein CcmE"/>
    <property type="match status" value="1"/>
</dbReference>
<dbReference type="KEGG" id="gbi:PG2T_15015"/>
<dbReference type="GO" id="GO:0046872">
    <property type="term" value="F:metal ion binding"/>
    <property type="evidence" value="ECO:0007669"/>
    <property type="project" value="UniProtKB-KW"/>
</dbReference>
<evidence type="ECO:0000256" key="11">
    <source>
        <dbReference type="ARBA" id="ARBA00023136"/>
    </source>
</evidence>
<keyword evidence="2 13" id="KW-1003">Cell membrane</keyword>
<comment type="function">
    <text evidence="12 13">Heme chaperone required for the biogenesis of c-type cytochromes. Transiently binds heme delivered by CcmC and transfers the heme to apo-cytochromes in a process facilitated by CcmF and CcmH.</text>
</comment>
<evidence type="ECO:0000256" key="12">
    <source>
        <dbReference type="ARBA" id="ARBA00056663"/>
    </source>
</evidence>
<keyword evidence="7 13" id="KW-0201">Cytochrome c-type biogenesis</keyword>
<evidence type="ECO:0000256" key="14">
    <source>
        <dbReference type="PIRSR" id="PIRSR604329-50"/>
    </source>
</evidence>
<feature type="binding site" description="axial binding residue" evidence="13 14">
    <location>
        <position position="127"/>
    </location>
    <ligand>
        <name>heme</name>
        <dbReference type="ChEBI" id="CHEBI:30413"/>
    </ligand>
    <ligandPart>
        <name>Fe</name>
        <dbReference type="ChEBI" id="CHEBI:18248"/>
    </ligandPart>
</feature>
<reference evidence="16" key="1">
    <citation type="submission" date="2016-03" db="EMBL/GenBank/DDBJ databases">
        <title>Complete genome sequence of Solimmundus cernigliae, representing a novel lineage of polycyclic aromatic hydrocarbon degraders within the Gammaproteobacteria.</title>
        <authorList>
            <person name="Singleton D.R."/>
            <person name="Dickey A.N."/>
            <person name="Scholl E.H."/>
            <person name="Wright F.A."/>
            <person name="Aitken M.D."/>
        </authorList>
    </citation>
    <scope>NUCLEOTIDE SEQUENCE [LARGE SCALE GENOMIC DNA]</scope>
    <source>
        <strain evidence="16">TR3.2</strain>
    </source>
</reference>
<protein>
    <recommendedName>
        <fullName evidence="13">Cytochrome c-type biogenesis protein CcmE</fullName>
    </recommendedName>
    <alternativeName>
        <fullName evidence="13">Cytochrome c maturation protein E</fullName>
    </alternativeName>
    <alternativeName>
        <fullName evidence="13">Heme chaperone CcmE</fullName>
    </alternativeName>
</protein>
<dbReference type="FunCoup" id="A0A1B1YXJ9">
    <property type="interactions" value="42"/>
</dbReference>
<dbReference type="HAMAP" id="MF_01959">
    <property type="entry name" value="CcmE"/>
    <property type="match status" value="1"/>
</dbReference>
<dbReference type="InterPro" id="IPR036127">
    <property type="entry name" value="CcmE-like_sf"/>
</dbReference>
<comment type="similarity">
    <text evidence="13">Belongs to the CcmE/CycJ family.</text>
</comment>
<evidence type="ECO:0000256" key="1">
    <source>
        <dbReference type="ARBA" id="ARBA00004533"/>
    </source>
</evidence>
<keyword evidence="11 13" id="KW-0472">Membrane</keyword>
<keyword evidence="16" id="KW-1185">Reference proteome</keyword>
<dbReference type="NCBIfam" id="NF009731">
    <property type="entry name" value="PRK13254.1-5"/>
    <property type="match status" value="1"/>
</dbReference>
<dbReference type="InParanoid" id="A0A1B1YXJ9"/>
<dbReference type="OrthoDB" id="9793584at2"/>
<dbReference type="GO" id="GO:0005886">
    <property type="term" value="C:plasma membrane"/>
    <property type="evidence" value="ECO:0007669"/>
    <property type="project" value="UniProtKB-SubCell"/>
</dbReference>
<organism evidence="15 16">
    <name type="scientific">Immundisolibacter cernigliae</name>
    <dbReference type="NCBI Taxonomy" id="1810504"/>
    <lineage>
        <taxon>Bacteria</taxon>
        <taxon>Pseudomonadati</taxon>
        <taxon>Pseudomonadota</taxon>
        <taxon>Gammaproteobacteria</taxon>
        <taxon>Immundisolibacterales</taxon>
        <taxon>Immundisolibacteraceae</taxon>
        <taxon>Immundisolibacter</taxon>
    </lineage>
</organism>
<proteinExistence type="inferred from homology"/>
<accession>A0A1B1YXJ9</accession>
<dbReference type="NCBIfam" id="NF009729">
    <property type="entry name" value="PRK13254.1-3"/>
    <property type="match status" value="1"/>
</dbReference>
<evidence type="ECO:0000256" key="9">
    <source>
        <dbReference type="ARBA" id="ARBA00022989"/>
    </source>
</evidence>
<feature type="topological domain" description="Extracellular" evidence="13">
    <location>
        <begin position="29"/>
        <end position="148"/>
    </location>
</feature>
<sequence length="148" mass="15937">MKTRHKRLLFISLAVLALVAAALLVMNAFRDNLVFFFSPTEVAAGKAPANGTFRIGGLVTTGSIQKGPAPLELRFTVTDLSKEMRVHYIGSLPDLFREGQGVVAEGRLGPDGEFQARTILAKHDENYMPPEVAQALKKSGAAHPGPKP</sequence>
<dbReference type="GO" id="GO:0017004">
    <property type="term" value="P:cytochrome complex assembly"/>
    <property type="evidence" value="ECO:0007669"/>
    <property type="project" value="UniProtKB-KW"/>
</dbReference>
<keyword evidence="6 13" id="KW-0479">Metal-binding</keyword>
<keyword evidence="3" id="KW-0997">Cell inner membrane</keyword>
<evidence type="ECO:0000256" key="13">
    <source>
        <dbReference type="HAMAP-Rule" id="MF_01959"/>
    </source>
</evidence>
<keyword evidence="10 13" id="KW-0408">Iron</keyword>
<dbReference type="RefSeq" id="WP_068807317.1">
    <property type="nucleotide sequence ID" value="NZ_CP014671.1"/>
</dbReference>
<dbReference type="AlphaFoldDB" id="A0A1B1YXJ9"/>
<keyword evidence="4 13" id="KW-0349">Heme</keyword>
<feature type="binding site" description="covalent" evidence="13 14">
    <location>
        <position position="123"/>
    </location>
    <ligand>
        <name>heme</name>
        <dbReference type="ChEBI" id="CHEBI:30413"/>
    </ligand>
</feature>
<evidence type="ECO:0000256" key="6">
    <source>
        <dbReference type="ARBA" id="ARBA00022723"/>
    </source>
</evidence>
<dbReference type="Proteomes" id="UP000092952">
    <property type="component" value="Chromosome"/>
</dbReference>
<evidence type="ECO:0000256" key="8">
    <source>
        <dbReference type="ARBA" id="ARBA00022968"/>
    </source>
</evidence>
<evidence type="ECO:0000313" key="16">
    <source>
        <dbReference type="Proteomes" id="UP000092952"/>
    </source>
</evidence>
<dbReference type="InterPro" id="IPR004329">
    <property type="entry name" value="CcmE"/>
</dbReference>
<dbReference type="STRING" id="1810504.PG2T_15015"/>